<dbReference type="SUPFAM" id="SSF48452">
    <property type="entry name" value="TPR-like"/>
    <property type="match status" value="1"/>
</dbReference>
<dbReference type="PROSITE" id="PS51257">
    <property type="entry name" value="PROKAR_LIPOPROTEIN"/>
    <property type="match status" value="1"/>
</dbReference>
<dbReference type="PROSITE" id="PS50005">
    <property type="entry name" value="TPR"/>
    <property type="match status" value="1"/>
</dbReference>
<dbReference type="Gene3D" id="1.25.40.10">
    <property type="entry name" value="Tetratricopeptide repeat domain"/>
    <property type="match status" value="1"/>
</dbReference>
<evidence type="ECO:0000313" key="2">
    <source>
        <dbReference type="EMBL" id="WYW54410.1"/>
    </source>
</evidence>
<dbReference type="EMBL" id="CP150496">
    <property type="protein sequence ID" value="WYW54410.1"/>
    <property type="molecule type" value="Genomic_DNA"/>
</dbReference>
<protein>
    <submittedName>
        <fullName evidence="2">Tetratricopeptide repeat protein</fullName>
    </submittedName>
</protein>
<evidence type="ECO:0000256" key="1">
    <source>
        <dbReference type="PROSITE-ProRule" id="PRU00339"/>
    </source>
</evidence>
<dbReference type="InterPro" id="IPR019734">
    <property type="entry name" value="TPR_rpt"/>
</dbReference>
<sequence length="274" mass="32094">MEKLLKYYLSFYILLVGISCKEEGLSIEKRRVKAEKIYKEASNFKQGSVSSMLGIEKSVAIDPTFDKGVRELSVAYLKRGIPFKWKDQLDKAVAINPEEWIGYRGYNYLWFYRDYKKAIADFDTTDTLTPNFIDFPQGHSVDYWRGIAYLGLKDYENSISYFQKHMNKKIKDSGEDWIELKAFLYTGIAYYESGNTEKAIFYFDKVLHYNNGNYADAKYYKALILKEKGEVLNAQNLIIDAIADFENGYINKRPYVESLRQLYLEDYNQLKKAL</sequence>
<dbReference type="Pfam" id="PF13174">
    <property type="entry name" value="TPR_6"/>
    <property type="match status" value="1"/>
</dbReference>
<dbReference type="RefSeq" id="WP_340931428.1">
    <property type="nucleotide sequence ID" value="NZ_CP150496.1"/>
</dbReference>
<dbReference type="SMART" id="SM00028">
    <property type="entry name" value="TPR"/>
    <property type="match status" value="3"/>
</dbReference>
<reference evidence="2 3" key="1">
    <citation type="submission" date="2024-03" db="EMBL/GenBank/DDBJ databases">
        <authorList>
            <person name="Cao K."/>
        </authorList>
    </citation>
    <scope>NUCLEOTIDE SEQUENCE [LARGE SCALE GENOMIC DNA]</scope>
    <source>
        <strain evidence="2 3">MCCC 1K00696</strain>
    </source>
</reference>
<dbReference type="InterPro" id="IPR011990">
    <property type="entry name" value="TPR-like_helical_dom_sf"/>
</dbReference>
<name>A0ABZ2TMZ0_9FLAO</name>
<evidence type="ECO:0000313" key="3">
    <source>
        <dbReference type="Proteomes" id="UP001491088"/>
    </source>
</evidence>
<accession>A0ABZ2TMZ0</accession>
<organism evidence="2 3">
    <name type="scientific">Polaribacter marinaquae</name>
    <dbReference type="NCBI Taxonomy" id="1642819"/>
    <lineage>
        <taxon>Bacteria</taxon>
        <taxon>Pseudomonadati</taxon>
        <taxon>Bacteroidota</taxon>
        <taxon>Flavobacteriia</taxon>
        <taxon>Flavobacteriales</taxon>
        <taxon>Flavobacteriaceae</taxon>
    </lineage>
</organism>
<dbReference type="Proteomes" id="UP001491088">
    <property type="component" value="Chromosome"/>
</dbReference>
<feature type="repeat" description="TPR" evidence="1">
    <location>
        <begin position="180"/>
        <end position="213"/>
    </location>
</feature>
<gene>
    <name evidence="2" type="ORF">WG950_07685</name>
</gene>
<keyword evidence="1" id="KW-0802">TPR repeat</keyword>
<proteinExistence type="predicted"/>
<keyword evidence="3" id="KW-1185">Reference proteome</keyword>